<feature type="transmembrane region" description="Helical" evidence="7">
    <location>
        <begin position="85"/>
        <end position="109"/>
    </location>
</feature>
<feature type="non-terminal residue" evidence="11">
    <location>
        <position position="295"/>
    </location>
</feature>
<evidence type="ECO:0000256" key="2">
    <source>
        <dbReference type="ARBA" id="ARBA00008017"/>
    </source>
</evidence>
<evidence type="ECO:0000259" key="9">
    <source>
        <dbReference type="Pfam" id="PF21082"/>
    </source>
</evidence>
<dbReference type="InterPro" id="IPR006685">
    <property type="entry name" value="MscS_channel_2nd"/>
</dbReference>
<keyword evidence="3" id="KW-1003">Cell membrane</keyword>
<feature type="domain" description="Mechanosensitive ion channel transmembrane helices 2/3" evidence="10">
    <location>
        <begin position="136"/>
        <end position="177"/>
    </location>
</feature>
<dbReference type="PANTHER" id="PTHR30566">
    <property type="entry name" value="YNAI-RELATED MECHANOSENSITIVE ION CHANNEL"/>
    <property type="match status" value="1"/>
</dbReference>
<feature type="transmembrane region" description="Helical" evidence="7">
    <location>
        <begin position="58"/>
        <end position="79"/>
    </location>
</feature>
<dbReference type="InterPro" id="IPR011014">
    <property type="entry name" value="MscS_channel_TM-2"/>
</dbReference>
<feature type="domain" description="Mechanosensitive ion channel MscS C-terminal" evidence="9">
    <location>
        <begin position="253"/>
        <end position="295"/>
    </location>
</feature>
<comment type="similarity">
    <text evidence="2">Belongs to the MscS (TC 1.A.23) family.</text>
</comment>
<dbReference type="AlphaFoldDB" id="A0A3B1CR68"/>
<evidence type="ECO:0000313" key="11">
    <source>
        <dbReference type="EMBL" id="VAX30832.1"/>
    </source>
</evidence>
<evidence type="ECO:0000256" key="3">
    <source>
        <dbReference type="ARBA" id="ARBA00022475"/>
    </source>
</evidence>
<dbReference type="SUPFAM" id="SSF82689">
    <property type="entry name" value="Mechanosensitive channel protein MscS (YggB), C-terminal domain"/>
    <property type="match status" value="1"/>
</dbReference>
<feature type="domain" description="Mechanosensitive ion channel MscS" evidence="8">
    <location>
        <begin position="178"/>
        <end position="244"/>
    </location>
</feature>
<feature type="transmembrane region" description="Helical" evidence="7">
    <location>
        <begin position="130"/>
        <end position="152"/>
    </location>
</feature>
<evidence type="ECO:0000256" key="1">
    <source>
        <dbReference type="ARBA" id="ARBA00004651"/>
    </source>
</evidence>
<dbReference type="GO" id="GO:0055085">
    <property type="term" value="P:transmembrane transport"/>
    <property type="evidence" value="ECO:0007669"/>
    <property type="project" value="InterPro"/>
</dbReference>
<dbReference type="InterPro" id="IPR010920">
    <property type="entry name" value="LSM_dom_sf"/>
</dbReference>
<dbReference type="InterPro" id="IPR049278">
    <property type="entry name" value="MS_channel_C"/>
</dbReference>
<gene>
    <name evidence="11" type="ORF">MNBD_NITROSPIRAE03-631</name>
</gene>
<keyword evidence="4 7" id="KW-0812">Transmembrane</keyword>
<dbReference type="SUPFAM" id="SSF82861">
    <property type="entry name" value="Mechanosensitive channel protein MscS (YggB), transmembrane region"/>
    <property type="match status" value="1"/>
</dbReference>
<dbReference type="Gene3D" id="2.30.30.60">
    <property type="match status" value="1"/>
</dbReference>
<dbReference type="Pfam" id="PF21088">
    <property type="entry name" value="MS_channel_1st"/>
    <property type="match status" value="1"/>
</dbReference>
<dbReference type="SUPFAM" id="SSF50182">
    <property type="entry name" value="Sm-like ribonucleoproteins"/>
    <property type="match status" value="1"/>
</dbReference>
<evidence type="ECO:0000256" key="5">
    <source>
        <dbReference type="ARBA" id="ARBA00022989"/>
    </source>
</evidence>
<evidence type="ECO:0000256" key="6">
    <source>
        <dbReference type="ARBA" id="ARBA00023136"/>
    </source>
</evidence>
<accession>A0A3B1CR68</accession>
<keyword evidence="5 7" id="KW-1133">Transmembrane helix</keyword>
<dbReference type="Gene3D" id="3.30.70.100">
    <property type="match status" value="1"/>
</dbReference>
<comment type="subcellular location">
    <subcellularLocation>
        <location evidence="1">Cell membrane</location>
        <topology evidence="1">Multi-pass membrane protein</topology>
    </subcellularLocation>
</comment>
<dbReference type="InterPro" id="IPR011066">
    <property type="entry name" value="MscS_channel_C_sf"/>
</dbReference>
<evidence type="ECO:0000256" key="7">
    <source>
        <dbReference type="SAM" id="Phobius"/>
    </source>
</evidence>
<evidence type="ECO:0000259" key="10">
    <source>
        <dbReference type="Pfam" id="PF21088"/>
    </source>
</evidence>
<dbReference type="EMBL" id="UOGI01000088">
    <property type="protein sequence ID" value="VAX30832.1"/>
    <property type="molecule type" value="Genomic_DNA"/>
</dbReference>
<evidence type="ECO:0000256" key="4">
    <source>
        <dbReference type="ARBA" id="ARBA00022692"/>
    </source>
</evidence>
<dbReference type="InterPro" id="IPR023408">
    <property type="entry name" value="MscS_beta-dom_sf"/>
</dbReference>
<dbReference type="GO" id="GO:0005886">
    <property type="term" value="C:plasma membrane"/>
    <property type="evidence" value="ECO:0007669"/>
    <property type="project" value="UniProtKB-SubCell"/>
</dbReference>
<organism evidence="11">
    <name type="scientific">hydrothermal vent metagenome</name>
    <dbReference type="NCBI Taxonomy" id="652676"/>
    <lineage>
        <taxon>unclassified sequences</taxon>
        <taxon>metagenomes</taxon>
        <taxon>ecological metagenomes</taxon>
    </lineage>
</organism>
<feature type="transmembrane region" description="Helical" evidence="7">
    <location>
        <begin position="15"/>
        <end position="37"/>
    </location>
</feature>
<reference evidence="11" key="1">
    <citation type="submission" date="2018-06" db="EMBL/GenBank/DDBJ databases">
        <authorList>
            <person name="Zhirakovskaya E."/>
        </authorList>
    </citation>
    <scope>NUCLEOTIDE SEQUENCE</scope>
</reference>
<protein>
    <submittedName>
        <fullName evidence="11">Potassium efflux system KefA protein / Small-conductance mechanosensitive channel</fullName>
    </submittedName>
</protein>
<dbReference type="Pfam" id="PF00924">
    <property type="entry name" value="MS_channel_2nd"/>
    <property type="match status" value="1"/>
</dbReference>
<feature type="transmembrane region" description="Helical" evidence="7">
    <location>
        <begin position="158"/>
        <end position="176"/>
    </location>
</feature>
<dbReference type="Gene3D" id="1.10.287.1260">
    <property type="match status" value="1"/>
</dbReference>
<dbReference type="Pfam" id="PF21082">
    <property type="entry name" value="MS_channel_3rd"/>
    <property type="match status" value="1"/>
</dbReference>
<evidence type="ECO:0000259" key="8">
    <source>
        <dbReference type="Pfam" id="PF00924"/>
    </source>
</evidence>
<keyword evidence="6 7" id="KW-0472">Membrane</keyword>
<sequence length="295" mass="32445">MTGLVESLNISSSPYINAAISVLAFVVVAKIADLFVDKVLRRFSSFTKTEIDDIIIDLIHYPIFLTIILIGLINAVLYLNPPQKIIYYSNGLLYTVITLIWTITLIRISRLIVKHTINRVSDVTGLGRDIIPLVENIAKIAIIIASLTVILSYWKINITPLIASAGIAGAVVALAAKDTIANFIGGVSVFIDKPFKIGDYIVLDRGERGEVVAIGLRSTRIKTRDDILIAIPNAIVANTKIINESAPVPRFRVRIPVSVAYGSDIDLVEKTLLDISLENKNVLDSPAPRVRFREF</sequence>
<dbReference type="InterPro" id="IPR049142">
    <property type="entry name" value="MS_channel_1st"/>
</dbReference>
<dbReference type="PANTHER" id="PTHR30566:SF5">
    <property type="entry name" value="MECHANOSENSITIVE ION CHANNEL PROTEIN 1, MITOCHONDRIAL-RELATED"/>
    <property type="match status" value="1"/>
</dbReference>
<name>A0A3B1CR68_9ZZZZ</name>
<proteinExistence type="inferred from homology"/>